<accession>A0A832RXA5</accession>
<evidence type="ECO:0000256" key="5">
    <source>
        <dbReference type="SAM" id="Phobius"/>
    </source>
</evidence>
<dbReference type="GO" id="GO:0031012">
    <property type="term" value="C:extracellular matrix"/>
    <property type="evidence" value="ECO:0007669"/>
    <property type="project" value="InterPro"/>
</dbReference>
<dbReference type="GO" id="GO:0004222">
    <property type="term" value="F:metalloendopeptidase activity"/>
    <property type="evidence" value="ECO:0007669"/>
    <property type="project" value="InterPro"/>
</dbReference>
<keyword evidence="3" id="KW-0378">Hydrolase</keyword>
<keyword evidence="5" id="KW-0472">Membrane</keyword>
<keyword evidence="4" id="KW-0862">Zinc</keyword>
<dbReference type="PANTHER" id="PTHR10201">
    <property type="entry name" value="MATRIX METALLOPROTEINASE"/>
    <property type="match status" value="1"/>
</dbReference>
<evidence type="ECO:0000259" key="6">
    <source>
        <dbReference type="SMART" id="SM00235"/>
    </source>
</evidence>
<dbReference type="InterPro" id="IPR006026">
    <property type="entry name" value="Peptidase_Metallo"/>
</dbReference>
<organism evidence="7 8">
    <name type="scientific">Methermicoccus shengliensis</name>
    <dbReference type="NCBI Taxonomy" id="660064"/>
    <lineage>
        <taxon>Archaea</taxon>
        <taxon>Methanobacteriati</taxon>
        <taxon>Methanobacteriota</taxon>
        <taxon>Stenosarchaea group</taxon>
        <taxon>Methanomicrobia</taxon>
        <taxon>Methanosarcinales</taxon>
        <taxon>Methermicoccaceae</taxon>
        <taxon>Methermicoccus</taxon>
    </lineage>
</organism>
<keyword evidence="5" id="KW-1133">Transmembrane helix</keyword>
<dbReference type="GO" id="GO:0006508">
    <property type="term" value="P:proteolysis"/>
    <property type="evidence" value="ECO:0007669"/>
    <property type="project" value="UniProtKB-KW"/>
</dbReference>
<dbReference type="InterPro" id="IPR024079">
    <property type="entry name" value="MetalloPept_cat_dom_sf"/>
</dbReference>
<keyword evidence="1 7" id="KW-0645">Protease</keyword>
<evidence type="ECO:0000256" key="2">
    <source>
        <dbReference type="ARBA" id="ARBA00022723"/>
    </source>
</evidence>
<dbReference type="CDD" id="cd04279">
    <property type="entry name" value="ZnMc_MMP_like_1"/>
    <property type="match status" value="1"/>
</dbReference>
<keyword evidence="5" id="KW-0812">Transmembrane</keyword>
<dbReference type="GO" id="GO:0008270">
    <property type="term" value="F:zinc ion binding"/>
    <property type="evidence" value="ECO:0007669"/>
    <property type="project" value="InterPro"/>
</dbReference>
<feature type="transmembrane region" description="Helical" evidence="5">
    <location>
        <begin position="196"/>
        <end position="215"/>
    </location>
</feature>
<name>A0A832RXA5_9EURY</name>
<keyword evidence="7" id="KW-0482">Metalloprotease</keyword>
<feature type="domain" description="Peptidase metallopeptidase" evidence="6">
    <location>
        <begin position="29"/>
        <end position="202"/>
    </location>
</feature>
<evidence type="ECO:0000313" key="8">
    <source>
        <dbReference type="Proteomes" id="UP000600363"/>
    </source>
</evidence>
<sequence length="242" mass="27941">MRRVAILFGLLLMLPQAHALFASEQPKIAEEPWDHLPIRIYIDDVNTPPMWDEAYRDAVLSALRYWEKDGARRLSYRPVFQRVEDPDEADITIRWVENIGEGGEFPKGVAGYAQIQHHTVDGRVRFERVDIVLEVAEKRGLLWWAHGKKTARLVATHELGHALGLGHSSDPGDVMNPTFVERHEPSPQMLTYLSRASPLIVILLTLFMGHAIVGYTRARKHRRRLESAHFEEPMALQYRRRR</sequence>
<gene>
    <name evidence="7" type="ORF">HA299_06600</name>
</gene>
<keyword evidence="2" id="KW-0479">Metal-binding</keyword>
<dbReference type="EMBL" id="DUIH01000021">
    <property type="protein sequence ID" value="HIH70260.1"/>
    <property type="molecule type" value="Genomic_DNA"/>
</dbReference>
<dbReference type="RefSeq" id="WP_276624622.1">
    <property type="nucleotide sequence ID" value="NZ_DUIH01000021.1"/>
</dbReference>
<dbReference type="SMART" id="SM00235">
    <property type="entry name" value="ZnMc"/>
    <property type="match status" value="1"/>
</dbReference>
<evidence type="ECO:0000313" key="7">
    <source>
        <dbReference type="EMBL" id="HIH70260.1"/>
    </source>
</evidence>
<dbReference type="Pfam" id="PF00413">
    <property type="entry name" value="Peptidase_M10"/>
    <property type="match status" value="1"/>
</dbReference>
<evidence type="ECO:0000256" key="1">
    <source>
        <dbReference type="ARBA" id="ARBA00022670"/>
    </source>
</evidence>
<dbReference type="Gene3D" id="3.40.390.10">
    <property type="entry name" value="Collagenase (Catalytic Domain)"/>
    <property type="match status" value="1"/>
</dbReference>
<dbReference type="AlphaFoldDB" id="A0A832RXA5"/>
<dbReference type="Proteomes" id="UP000600363">
    <property type="component" value="Unassembled WGS sequence"/>
</dbReference>
<comment type="caution">
    <text evidence="7">The sequence shown here is derived from an EMBL/GenBank/DDBJ whole genome shotgun (WGS) entry which is preliminary data.</text>
</comment>
<evidence type="ECO:0000256" key="4">
    <source>
        <dbReference type="ARBA" id="ARBA00022833"/>
    </source>
</evidence>
<dbReference type="SUPFAM" id="SSF55486">
    <property type="entry name" value="Metalloproteases ('zincins'), catalytic domain"/>
    <property type="match status" value="1"/>
</dbReference>
<proteinExistence type="predicted"/>
<protein>
    <submittedName>
        <fullName evidence="7">Matrixin family metalloprotease</fullName>
    </submittedName>
</protein>
<reference evidence="7" key="1">
    <citation type="journal article" date="2020" name="bioRxiv">
        <title>A rank-normalized archaeal taxonomy based on genome phylogeny resolves widespread incomplete and uneven classifications.</title>
        <authorList>
            <person name="Rinke C."/>
            <person name="Chuvochina M."/>
            <person name="Mussig A.J."/>
            <person name="Chaumeil P.-A."/>
            <person name="Waite D.W."/>
            <person name="Whitman W.B."/>
            <person name="Parks D.H."/>
            <person name="Hugenholtz P."/>
        </authorList>
    </citation>
    <scope>NUCLEOTIDE SEQUENCE</scope>
    <source>
        <strain evidence="7">UBA12518</strain>
    </source>
</reference>
<evidence type="ECO:0000256" key="3">
    <source>
        <dbReference type="ARBA" id="ARBA00022801"/>
    </source>
</evidence>
<dbReference type="InterPro" id="IPR001818">
    <property type="entry name" value="Pept_M10_metallopeptidase"/>
</dbReference>